<sequence length="145" mass="15576">MASDTERAETPVTAQWAVPSVSTAQWAVPSTVATLSVLGTRRVVSILGVENQAVSLAACHLLQVMFDALKEGVKKGFRGKEGAIIVDPARELKVLISNLLELLTEKGVSGQGRDNALTLLIKMVSRKSPKDPNNSLTLWVIDQGR</sequence>
<protein>
    <submittedName>
        <fullName evidence="3">Protein unc-45-like protein A</fullName>
    </submittedName>
</protein>
<name>A0A8J6G2I6_MICOH</name>
<comment type="subcellular location">
    <subcellularLocation>
        <location evidence="1">Cytoplasm</location>
    </subcellularLocation>
</comment>
<comment type="caution">
    <text evidence="3">The sequence shown here is derived from an EMBL/GenBank/DDBJ whole genome shotgun (WGS) entry which is preliminary data.</text>
</comment>
<gene>
    <name evidence="3" type="ORF">LTLLF_188955</name>
</gene>
<keyword evidence="2" id="KW-0963">Cytoplasm</keyword>
<reference evidence="3" key="1">
    <citation type="submission" date="2020-03" db="EMBL/GenBank/DDBJ databases">
        <title>Studies in the Genomics of Life Span.</title>
        <authorList>
            <person name="Glass D."/>
        </authorList>
    </citation>
    <scope>NUCLEOTIDE SEQUENCE</scope>
    <source>
        <strain evidence="3">LTLLF</strain>
        <tissue evidence="3">Muscle</tissue>
    </source>
</reference>
<evidence type="ECO:0000256" key="2">
    <source>
        <dbReference type="ARBA" id="ARBA00022490"/>
    </source>
</evidence>
<dbReference type="EMBL" id="JAATJU010025599">
    <property type="protein sequence ID" value="KAH0503311.1"/>
    <property type="molecule type" value="Genomic_DNA"/>
</dbReference>
<dbReference type="GO" id="GO:0051879">
    <property type="term" value="F:Hsp90 protein binding"/>
    <property type="evidence" value="ECO:0007669"/>
    <property type="project" value="TreeGrafter"/>
</dbReference>
<accession>A0A8J6G2I6</accession>
<organism evidence="3 4">
    <name type="scientific">Microtus ochrogaster</name>
    <name type="common">Prairie vole</name>
    <dbReference type="NCBI Taxonomy" id="79684"/>
    <lineage>
        <taxon>Eukaryota</taxon>
        <taxon>Metazoa</taxon>
        <taxon>Chordata</taxon>
        <taxon>Craniata</taxon>
        <taxon>Vertebrata</taxon>
        <taxon>Euteleostomi</taxon>
        <taxon>Mammalia</taxon>
        <taxon>Eutheria</taxon>
        <taxon>Euarchontoglires</taxon>
        <taxon>Glires</taxon>
        <taxon>Rodentia</taxon>
        <taxon>Myomorpha</taxon>
        <taxon>Muroidea</taxon>
        <taxon>Cricetidae</taxon>
        <taxon>Arvicolinae</taxon>
        <taxon>Microtus</taxon>
    </lineage>
</organism>
<dbReference type="Proteomes" id="UP000710432">
    <property type="component" value="Unassembled WGS sequence"/>
</dbReference>
<dbReference type="PANTHER" id="PTHR45994">
    <property type="entry name" value="FI21225P1"/>
    <property type="match status" value="1"/>
</dbReference>
<evidence type="ECO:0000313" key="4">
    <source>
        <dbReference type="Proteomes" id="UP000710432"/>
    </source>
</evidence>
<dbReference type="GO" id="GO:0005737">
    <property type="term" value="C:cytoplasm"/>
    <property type="evidence" value="ECO:0007669"/>
    <property type="project" value="UniProtKB-SubCell"/>
</dbReference>
<evidence type="ECO:0000256" key="1">
    <source>
        <dbReference type="ARBA" id="ARBA00004496"/>
    </source>
</evidence>
<dbReference type="Gene3D" id="1.25.10.10">
    <property type="entry name" value="Leucine-rich Repeat Variant"/>
    <property type="match status" value="1"/>
</dbReference>
<evidence type="ECO:0000313" key="3">
    <source>
        <dbReference type="EMBL" id="KAH0503311.1"/>
    </source>
</evidence>
<proteinExistence type="predicted"/>
<dbReference type="PANTHER" id="PTHR45994:SF3">
    <property type="entry name" value="PROTEIN UNC-45 HOMOLOG A"/>
    <property type="match status" value="1"/>
</dbReference>
<dbReference type="AlphaFoldDB" id="A0A8J6G2I6"/>
<dbReference type="InterPro" id="IPR011989">
    <property type="entry name" value="ARM-like"/>
</dbReference>